<evidence type="ECO:0000313" key="2">
    <source>
        <dbReference type="EMBL" id="QGR19858.1"/>
    </source>
</evidence>
<dbReference type="Proteomes" id="UP000423396">
    <property type="component" value="Chromosome"/>
</dbReference>
<gene>
    <name evidence="2" type="ORF">D1868_07615</name>
</gene>
<keyword evidence="3" id="KW-1185">Reference proteome</keyword>
<keyword evidence="2" id="KW-0808">Transferase</keyword>
<dbReference type="InterPro" id="IPR002156">
    <property type="entry name" value="RNaseH_domain"/>
</dbReference>
<dbReference type="GO" id="GO:0003676">
    <property type="term" value="F:nucleic acid binding"/>
    <property type="evidence" value="ECO:0007669"/>
    <property type="project" value="InterPro"/>
</dbReference>
<dbReference type="SUPFAM" id="SSF53098">
    <property type="entry name" value="Ribonuclease H-like"/>
    <property type="match status" value="1"/>
</dbReference>
<keyword evidence="2" id="KW-0548">Nucleotidyltransferase</keyword>
<feature type="domain" description="RNase H type-1" evidence="1">
    <location>
        <begin position="1"/>
        <end position="141"/>
    </location>
</feature>
<dbReference type="NCBIfam" id="NF041175">
    <property type="entry name" value="RNAseHI_Thmprot"/>
    <property type="match status" value="1"/>
</dbReference>
<name>A0A650CPZ5_9CREN</name>
<dbReference type="GeneID" id="42798928"/>
<dbReference type="PANTHER" id="PTHR46387:SF2">
    <property type="entry name" value="RIBONUCLEASE HI"/>
    <property type="match status" value="1"/>
</dbReference>
<dbReference type="Gene3D" id="3.30.420.10">
    <property type="entry name" value="Ribonuclease H-like superfamily/Ribonuclease H"/>
    <property type="match status" value="1"/>
</dbReference>
<evidence type="ECO:0000313" key="3">
    <source>
        <dbReference type="Proteomes" id="UP000423396"/>
    </source>
</evidence>
<dbReference type="CDD" id="cd09279">
    <property type="entry name" value="RNase_HI_like"/>
    <property type="match status" value="1"/>
</dbReference>
<dbReference type="RefSeq" id="WP_156007050.1">
    <property type="nucleotide sequence ID" value="NZ_CP045483.1"/>
</dbReference>
<dbReference type="InterPro" id="IPR036397">
    <property type="entry name" value="RNaseH_sf"/>
</dbReference>
<sequence length="151" mass="17000">MIVGYFDGLCEPKNPGGIATFGYLIILDNGEKIKGYGLAAKPFSKDSTNNVAEYTGIICLMEELKRLNAFQPIIRGDSQLVVKQLNGEYRVKAQRIIPLYKRALELKEELDAKVEWVPRELNTEADYLSRVAYDLVVKGKLTDVGCKIFDH</sequence>
<dbReference type="KEGG" id="sazo:D1868_07615"/>
<dbReference type="InterPro" id="IPR012337">
    <property type="entry name" value="RNaseH-like_sf"/>
</dbReference>
<accession>A0A650CPZ5</accession>
<dbReference type="EMBL" id="CP045483">
    <property type="protein sequence ID" value="QGR19858.1"/>
    <property type="molecule type" value="Genomic_DNA"/>
</dbReference>
<dbReference type="GO" id="GO:0004523">
    <property type="term" value="F:RNA-DNA hybrid ribonuclease activity"/>
    <property type="evidence" value="ECO:0007669"/>
    <property type="project" value="InterPro"/>
</dbReference>
<dbReference type="Pfam" id="PF13456">
    <property type="entry name" value="RVT_3"/>
    <property type="match status" value="1"/>
</dbReference>
<protein>
    <submittedName>
        <fullName evidence="2">Reverse transcriptase-like protein</fullName>
    </submittedName>
</protein>
<dbReference type="InterPro" id="IPR053576">
    <property type="entry name" value="RNase_HI-like"/>
</dbReference>
<proteinExistence type="predicted"/>
<dbReference type="PANTHER" id="PTHR46387">
    <property type="entry name" value="POLYNUCLEOTIDYL TRANSFERASE, RIBONUCLEASE H-LIKE SUPERFAMILY PROTEIN"/>
    <property type="match status" value="1"/>
</dbReference>
<keyword evidence="2" id="KW-0695">RNA-directed DNA polymerase</keyword>
<dbReference type="GO" id="GO:0003964">
    <property type="term" value="F:RNA-directed DNA polymerase activity"/>
    <property type="evidence" value="ECO:0007669"/>
    <property type="project" value="UniProtKB-KW"/>
</dbReference>
<dbReference type="PROSITE" id="PS50879">
    <property type="entry name" value="RNASE_H_1"/>
    <property type="match status" value="1"/>
</dbReference>
<organism evidence="2 3">
    <name type="scientific">Stygiolobus azoricus</name>
    <dbReference type="NCBI Taxonomy" id="41675"/>
    <lineage>
        <taxon>Archaea</taxon>
        <taxon>Thermoproteota</taxon>
        <taxon>Thermoprotei</taxon>
        <taxon>Sulfolobales</taxon>
        <taxon>Sulfolobaceae</taxon>
        <taxon>Stygiolobus</taxon>
    </lineage>
</organism>
<reference evidence="2 3" key="1">
    <citation type="submission" date="2019-10" db="EMBL/GenBank/DDBJ databases">
        <title>Genome Sequences from Six Type Strain Members of the Archaeal Family Sulfolobaceae: Acidianus ambivalens, Acidianus infernus, Metallosphaera prunae, Stygiolobus azoricus, Sulfolobus metallicus, and Sulfurisphaera ohwakuensis.</title>
        <authorList>
            <person name="Counts J.A."/>
            <person name="Kelly R.M."/>
        </authorList>
    </citation>
    <scope>NUCLEOTIDE SEQUENCE [LARGE SCALE GENOMIC DNA]</scope>
    <source>
        <strain evidence="2 3">FC6</strain>
    </source>
</reference>
<dbReference type="OrthoDB" id="52651at2157"/>
<dbReference type="AlphaFoldDB" id="A0A650CPZ5"/>
<evidence type="ECO:0000259" key="1">
    <source>
        <dbReference type="PROSITE" id="PS50879"/>
    </source>
</evidence>